<dbReference type="SUPFAM" id="SSF53098">
    <property type="entry name" value="Ribonuclease H-like"/>
    <property type="match status" value="1"/>
</dbReference>
<evidence type="ECO:0000256" key="3">
    <source>
        <dbReference type="SAM" id="MobiDB-lite"/>
    </source>
</evidence>
<feature type="compositionally biased region" description="Basic and acidic residues" evidence="3">
    <location>
        <begin position="298"/>
        <end position="320"/>
    </location>
</feature>
<keyword evidence="1" id="KW-0479">Metal-binding</keyword>
<dbReference type="InterPro" id="IPR013103">
    <property type="entry name" value="RVT_2"/>
</dbReference>
<comment type="caution">
    <text evidence="5">The sequence shown here is derived from an EMBL/GenBank/DDBJ whole genome shotgun (WGS) entry which is preliminary data.</text>
</comment>
<dbReference type="EMBL" id="BKCJ010001826">
    <property type="protein sequence ID" value="GEU44287.1"/>
    <property type="molecule type" value="Genomic_DNA"/>
</dbReference>
<name>A0A6L2K6G4_TANCI</name>
<keyword evidence="2" id="KW-0378">Hydrolase</keyword>
<dbReference type="InterPro" id="IPR025724">
    <property type="entry name" value="GAG-pre-integrase_dom"/>
</dbReference>
<gene>
    <name evidence="5" type="ORF">Tci_016265</name>
</gene>
<dbReference type="AlphaFoldDB" id="A0A6L2K6G4"/>
<dbReference type="Pfam" id="PF13976">
    <property type="entry name" value="gag_pre-integrs"/>
    <property type="match status" value="1"/>
</dbReference>
<dbReference type="Gene3D" id="3.30.420.10">
    <property type="entry name" value="Ribonuclease H-like superfamily/Ribonuclease H"/>
    <property type="match status" value="1"/>
</dbReference>
<evidence type="ECO:0000256" key="2">
    <source>
        <dbReference type="ARBA" id="ARBA00022801"/>
    </source>
</evidence>
<dbReference type="PANTHER" id="PTHR42648">
    <property type="entry name" value="TRANSPOSASE, PUTATIVE-RELATED"/>
    <property type="match status" value="1"/>
</dbReference>
<dbReference type="GO" id="GO:0003676">
    <property type="term" value="F:nucleic acid binding"/>
    <property type="evidence" value="ECO:0007669"/>
    <property type="project" value="InterPro"/>
</dbReference>
<dbReference type="InterPro" id="IPR001584">
    <property type="entry name" value="Integrase_cat-core"/>
</dbReference>
<dbReference type="InterPro" id="IPR012337">
    <property type="entry name" value="RNaseH-like_sf"/>
</dbReference>
<dbReference type="PROSITE" id="PS50994">
    <property type="entry name" value="INTEGRASE"/>
    <property type="match status" value="1"/>
</dbReference>
<feature type="region of interest" description="Disordered" evidence="3">
    <location>
        <begin position="296"/>
        <end position="320"/>
    </location>
</feature>
<accession>A0A6L2K6G4</accession>
<evidence type="ECO:0000313" key="5">
    <source>
        <dbReference type="EMBL" id="GEU44287.1"/>
    </source>
</evidence>
<protein>
    <recommendedName>
        <fullName evidence="4">Integrase catalytic domain-containing protein</fullName>
    </recommendedName>
</protein>
<organism evidence="5">
    <name type="scientific">Tanacetum cinerariifolium</name>
    <name type="common">Dalmatian daisy</name>
    <name type="synonym">Chrysanthemum cinerariifolium</name>
    <dbReference type="NCBI Taxonomy" id="118510"/>
    <lineage>
        <taxon>Eukaryota</taxon>
        <taxon>Viridiplantae</taxon>
        <taxon>Streptophyta</taxon>
        <taxon>Embryophyta</taxon>
        <taxon>Tracheophyta</taxon>
        <taxon>Spermatophyta</taxon>
        <taxon>Magnoliopsida</taxon>
        <taxon>eudicotyledons</taxon>
        <taxon>Gunneridae</taxon>
        <taxon>Pentapetalae</taxon>
        <taxon>asterids</taxon>
        <taxon>campanulids</taxon>
        <taxon>Asterales</taxon>
        <taxon>Asteraceae</taxon>
        <taxon>Asteroideae</taxon>
        <taxon>Anthemideae</taxon>
        <taxon>Anthemidinae</taxon>
        <taxon>Tanacetum</taxon>
    </lineage>
</organism>
<proteinExistence type="predicted"/>
<dbReference type="PANTHER" id="PTHR42648:SF32">
    <property type="entry name" value="RIBONUCLEASE H-LIKE DOMAIN, GAG-PRE-INTEGRASE DOMAIN PROTEIN-RELATED"/>
    <property type="match status" value="1"/>
</dbReference>
<dbReference type="Pfam" id="PF07727">
    <property type="entry name" value="RVT_2"/>
    <property type="match status" value="1"/>
</dbReference>
<dbReference type="InterPro" id="IPR039537">
    <property type="entry name" value="Retrotran_Ty1/copia-like"/>
</dbReference>
<dbReference type="GO" id="GO:0046872">
    <property type="term" value="F:metal ion binding"/>
    <property type="evidence" value="ECO:0007669"/>
    <property type="project" value="UniProtKB-KW"/>
</dbReference>
<sequence>MCDKKNSVLFTETECLVLSSNFKLLDESQVLLRVPWHINMYSFDLQNVVLSGDLTCLFAKASIGESNLWHMRLGHVNFKTMNKLMKGNLVRGLPSKIFENDHTCIACQKRKQHKATYKAKIVSSISQPLQMLHMDLFGPTFVMSINHKKYCLVVTDDFSRDLDEFCRMKGIKREYSNVRTLQQNRVTKRKNMTLIKAAWTMLADSLLPITFWAEAVNTACYVLNRASVIKSHNKTPYELLNGRSPRLDFLRPFGCPVTILNTLDPLGKFEGKADEGFLVGYSVTSKAFRSSISSTYKSSDDKAADDKPTDDTGSRIVEEPVNKEDQVYRDELDRLMSQENEASDAVDTLINEFEQGCMDHRGATKAGSTNSYNTVSNPVNAVSTSGTFSVGGPSSPHPDAFIPANTLLHVDQYDSQIPNLEDIAKLRSTGIFNSAYDDELDIFTSPVQSVGVEADFNNMESSSVISPIPTHRVYIDHPKDQILGNPKSTVQTRGMAKKSSGAHAFVSYIRKQRRTNYKDYENCLFACFLSQMEPKKVAQTLDDESWVEAMQDELQQFSLQKVWRLVDLPYRKKAIGTKWVYRNKKDERVILVRNKARLVAEGHRQKEGIDYDEVFAPVARIEAIRIFLAFASFMRFTVYQIDVKSAFLYDTIEEECIIPIETQKPLVKDEEAADVDVHLYRSMIGYLMYLTASRPNIMFAVCACSRFQEIHNRRLSISWQEINFMQCKKQTIIATFTTEAEYVVAAN</sequence>
<reference evidence="5" key="1">
    <citation type="journal article" date="2019" name="Sci. Rep.">
        <title>Draft genome of Tanacetum cinerariifolium, the natural source of mosquito coil.</title>
        <authorList>
            <person name="Yamashiro T."/>
            <person name="Shiraishi A."/>
            <person name="Satake H."/>
            <person name="Nakayama K."/>
        </authorList>
    </citation>
    <scope>NUCLEOTIDE SEQUENCE</scope>
</reference>
<evidence type="ECO:0000259" key="4">
    <source>
        <dbReference type="PROSITE" id="PS50994"/>
    </source>
</evidence>
<dbReference type="GO" id="GO:0016787">
    <property type="term" value="F:hydrolase activity"/>
    <property type="evidence" value="ECO:0007669"/>
    <property type="project" value="UniProtKB-KW"/>
</dbReference>
<dbReference type="GO" id="GO:0015074">
    <property type="term" value="P:DNA integration"/>
    <property type="evidence" value="ECO:0007669"/>
    <property type="project" value="InterPro"/>
</dbReference>
<feature type="domain" description="Integrase catalytic" evidence="4">
    <location>
        <begin position="119"/>
        <end position="244"/>
    </location>
</feature>
<dbReference type="InterPro" id="IPR036397">
    <property type="entry name" value="RNaseH_sf"/>
</dbReference>
<evidence type="ECO:0000256" key="1">
    <source>
        <dbReference type="ARBA" id="ARBA00022723"/>
    </source>
</evidence>